<dbReference type="Proteomes" id="UP001059672">
    <property type="component" value="Chromosome"/>
</dbReference>
<dbReference type="EMBL" id="CP073346">
    <property type="protein sequence ID" value="UTW09426.1"/>
    <property type="molecule type" value="Genomic_DNA"/>
</dbReference>
<sequence>MQSPKAVQWACLLCALCALQSGPVSAKDCIGVVSASAHTFWKQVEAGARQAGVDAGIELYVRGPRKEGSVATQLKLIDKVVEQGCRALVIAPAGAEINARARALKARGVLTFYIDRDVGGDAVQALIATNNYQAGQAAGRYVAQRLGSSGRVGLIRMTPAIASTSARQRGFIQAVEAAGLRISFDRPLGDPSQATFEALRGQLPQLDVLFTPNGTSTRQAYAALLRMQEAGQLLHVGFDADPVLLDALKAGQIEALMVQQPYAMGYQGVQLAAQALRSGRIEPRRRVIELDAVLVTRENLDSPAIRKLLALPERP</sequence>
<comment type="similarity">
    <text evidence="2">Belongs to the bacterial solute-binding protein 2 family.</text>
</comment>
<comment type="subcellular location">
    <subcellularLocation>
        <location evidence="1">Cell envelope</location>
    </subcellularLocation>
</comment>
<keyword evidence="3 4" id="KW-0732">Signal</keyword>
<evidence type="ECO:0000259" key="5">
    <source>
        <dbReference type="Pfam" id="PF13407"/>
    </source>
</evidence>
<feature type="domain" description="Periplasmic binding protein" evidence="5">
    <location>
        <begin position="32"/>
        <end position="277"/>
    </location>
</feature>
<evidence type="ECO:0000256" key="4">
    <source>
        <dbReference type="SAM" id="SignalP"/>
    </source>
</evidence>
<accession>A0ABY5HEK3</accession>
<evidence type="ECO:0000256" key="3">
    <source>
        <dbReference type="ARBA" id="ARBA00022729"/>
    </source>
</evidence>
<evidence type="ECO:0000313" key="7">
    <source>
        <dbReference type="Proteomes" id="UP001059672"/>
    </source>
</evidence>
<dbReference type="InterPro" id="IPR028082">
    <property type="entry name" value="Peripla_BP_I"/>
</dbReference>
<proteinExistence type="inferred from homology"/>
<dbReference type="Pfam" id="PF13407">
    <property type="entry name" value="Peripla_BP_4"/>
    <property type="match status" value="1"/>
</dbReference>
<dbReference type="InterPro" id="IPR025997">
    <property type="entry name" value="SBP_2_dom"/>
</dbReference>
<evidence type="ECO:0000313" key="6">
    <source>
        <dbReference type="EMBL" id="UTW09426.1"/>
    </source>
</evidence>
<protein>
    <submittedName>
        <fullName evidence="6">Substrate-binding domain-containing protein</fullName>
    </submittedName>
</protein>
<organism evidence="6 7">
    <name type="scientific">Pseudomonas benzenivorans</name>
    <dbReference type="NCBI Taxonomy" id="556533"/>
    <lineage>
        <taxon>Bacteria</taxon>
        <taxon>Pseudomonadati</taxon>
        <taxon>Pseudomonadota</taxon>
        <taxon>Gammaproteobacteria</taxon>
        <taxon>Pseudomonadales</taxon>
        <taxon>Pseudomonadaceae</taxon>
        <taxon>Pseudomonas</taxon>
    </lineage>
</organism>
<dbReference type="PANTHER" id="PTHR46847:SF1">
    <property type="entry name" value="D-ALLOSE-BINDING PERIPLASMIC PROTEIN-RELATED"/>
    <property type="match status" value="1"/>
</dbReference>
<reference evidence="6" key="1">
    <citation type="submission" date="2021-04" db="EMBL/GenBank/DDBJ databases">
        <title>Oceanospirillales bacteria with DddD are important DMSP degraders in coastal seawater.</title>
        <authorList>
            <person name="Liu J."/>
        </authorList>
    </citation>
    <scope>NUCLEOTIDE SEQUENCE</scope>
    <source>
        <strain evidence="6">D13-4</strain>
    </source>
</reference>
<keyword evidence="7" id="KW-1185">Reference proteome</keyword>
<dbReference type="PANTHER" id="PTHR46847">
    <property type="entry name" value="D-ALLOSE-BINDING PERIPLASMIC PROTEIN-RELATED"/>
    <property type="match status" value="1"/>
</dbReference>
<feature type="signal peptide" evidence="4">
    <location>
        <begin position="1"/>
        <end position="26"/>
    </location>
</feature>
<dbReference type="Gene3D" id="3.40.50.2300">
    <property type="match status" value="2"/>
</dbReference>
<gene>
    <name evidence="6" type="ORF">KDW96_09055</name>
</gene>
<evidence type="ECO:0000256" key="1">
    <source>
        <dbReference type="ARBA" id="ARBA00004196"/>
    </source>
</evidence>
<evidence type="ECO:0000256" key="2">
    <source>
        <dbReference type="ARBA" id="ARBA00007639"/>
    </source>
</evidence>
<dbReference type="SUPFAM" id="SSF53822">
    <property type="entry name" value="Periplasmic binding protein-like I"/>
    <property type="match status" value="1"/>
</dbReference>
<name>A0ABY5HEK3_9PSED</name>
<feature type="chain" id="PRO_5045779070" evidence="4">
    <location>
        <begin position="27"/>
        <end position="315"/>
    </location>
</feature>
<dbReference type="RefSeq" id="WP_255840087.1">
    <property type="nucleotide sequence ID" value="NZ_CP073346.1"/>
</dbReference>